<keyword evidence="2" id="KW-1185">Reference proteome</keyword>
<gene>
    <name evidence="1" type="ORF">FHP24_18745</name>
</gene>
<evidence type="ECO:0000313" key="2">
    <source>
        <dbReference type="Proteomes" id="UP000311605"/>
    </source>
</evidence>
<protein>
    <submittedName>
        <fullName evidence="1">Uncharacterized protein</fullName>
    </submittedName>
</protein>
<dbReference type="OrthoDB" id="8372022at2"/>
<dbReference type="Proteomes" id="UP000311605">
    <property type="component" value="Unassembled WGS sequence"/>
</dbReference>
<sequence length="166" mass="18177">MSLRPFRIAILPLTMLMLTGFRMPVNGDVSEHMLYDIRGAFVTAQPDVSRDLITRTDLLIDTAIQATTRSIILPRTILTVRIGEARPSPVLFGYRYSARVTVKAVSVTSGEPVAEGSFEATSFAFAEQGAADSLAEKIASQIASEFRLTNPHRATTITAYAESVRR</sequence>
<name>A0A5C4XFJ7_9HYPH</name>
<dbReference type="AlphaFoldDB" id="A0A5C4XFJ7"/>
<dbReference type="EMBL" id="VDMN01000004">
    <property type="protein sequence ID" value="TNM62132.1"/>
    <property type="molecule type" value="Genomic_DNA"/>
</dbReference>
<organism evidence="1 2">
    <name type="scientific">Aliirhizobium smilacinae</name>
    <dbReference type="NCBI Taxonomy" id="1395944"/>
    <lineage>
        <taxon>Bacteria</taxon>
        <taxon>Pseudomonadati</taxon>
        <taxon>Pseudomonadota</taxon>
        <taxon>Alphaproteobacteria</taxon>
        <taxon>Hyphomicrobiales</taxon>
        <taxon>Rhizobiaceae</taxon>
        <taxon>Aliirhizobium</taxon>
    </lineage>
</organism>
<dbReference type="RefSeq" id="WP_139677761.1">
    <property type="nucleotide sequence ID" value="NZ_VDMN01000004.1"/>
</dbReference>
<accession>A0A5C4XFJ7</accession>
<reference evidence="1 2" key="1">
    <citation type="submission" date="2019-06" db="EMBL/GenBank/DDBJ databases">
        <title>The draft genome of Rhizobium smilacinae PTYR-5.</title>
        <authorList>
            <person name="Liu L."/>
            <person name="Li L."/>
            <person name="Zhang X."/>
        </authorList>
    </citation>
    <scope>NUCLEOTIDE SEQUENCE [LARGE SCALE GENOMIC DNA]</scope>
    <source>
        <strain evidence="1 2">PTYR-5</strain>
    </source>
</reference>
<proteinExistence type="predicted"/>
<comment type="caution">
    <text evidence="1">The sequence shown here is derived from an EMBL/GenBank/DDBJ whole genome shotgun (WGS) entry which is preliminary data.</text>
</comment>
<evidence type="ECO:0000313" key="1">
    <source>
        <dbReference type="EMBL" id="TNM62132.1"/>
    </source>
</evidence>